<dbReference type="OrthoDB" id="511972at2"/>
<dbReference type="AlphaFoldDB" id="A0A5B8L6C2"/>
<dbReference type="PANTHER" id="PTHR42756:SF1">
    <property type="entry name" value="TRANSCRIPTIONAL REPRESSOR OF EMRAB OPERON"/>
    <property type="match status" value="1"/>
</dbReference>
<dbReference type="Gene3D" id="1.10.10.10">
    <property type="entry name" value="Winged helix-like DNA-binding domain superfamily/Winged helix DNA-binding domain"/>
    <property type="match status" value="1"/>
</dbReference>
<evidence type="ECO:0000313" key="6">
    <source>
        <dbReference type="Proteomes" id="UP000321389"/>
    </source>
</evidence>
<dbReference type="Pfam" id="PF12802">
    <property type="entry name" value="MarR_2"/>
    <property type="match status" value="1"/>
</dbReference>
<evidence type="ECO:0000256" key="1">
    <source>
        <dbReference type="ARBA" id="ARBA00023015"/>
    </source>
</evidence>
<gene>
    <name evidence="5" type="ORF">FQ775_23285</name>
</gene>
<dbReference type="PROSITE" id="PS50995">
    <property type="entry name" value="HTH_MARR_2"/>
    <property type="match status" value="1"/>
</dbReference>
<protein>
    <submittedName>
        <fullName evidence="5">MarR family transcriptional regulator</fullName>
    </submittedName>
</protein>
<feature type="domain" description="HTH marR-type" evidence="4">
    <location>
        <begin position="1"/>
        <end position="127"/>
    </location>
</feature>
<dbReference type="Proteomes" id="UP000321389">
    <property type="component" value="Chromosome"/>
</dbReference>
<reference evidence="5" key="1">
    <citation type="submission" date="2020-04" db="EMBL/GenBank/DDBJ databases">
        <title>Nitratireductor sp. nov. isolated from mangrove soil.</title>
        <authorList>
            <person name="Ye Y."/>
        </authorList>
    </citation>
    <scope>NUCLEOTIDE SEQUENCE</scope>
    <source>
        <strain evidence="5">SY7</strain>
    </source>
</reference>
<dbReference type="GO" id="GO:0003677">
    <property type="term" value="F:DNA binding"/>
    <property type="evidence" value="ECO:0007669"/>
    <property type="project" value="UniProtKB-KW"/>
</dbReference>
<dbReference type="InterPro" id="IPR036390">
    <property type="entry name" value="WH_DNA-bd_sf"/>
</dbReference>
<dbReference type="EMBL" id="CP042301">
    <property type="protein sequence ID" value="QDZ03494.1"/>
    <property type="molecule type" value="Genomic_DNA"/>
</dbReference>
<evidence type="ECO:0000256" key="3">
    <source>
        <dbReference type="ARBA" id="ARBA00023163"/>
    </source>
</evidence>
<dbReference type="SUPFAM" id="SSF46785">
    <property type="entry name" value="Winged helix' DNA-binding domain"/>
    <property type="match status" value="1"/>
</dbReference>
<evidence type="ECO:0000313" key="5">
    <source>
        <dbReference type="EMBL" id="QDZ03494.1"/>
    </source>
</evidence>
<sequence>MTNWAARLLARAIDRRLKEHGLSSGHLPVFFALGDGKAMTQKALAAAAAIEQPTMAATLSRMERDGLVRRAPDPKDKRSALVSLTPAALARVPAVRAAVDAVNRQALSGLSEAERDAYLAMLARMVAALENA</sequence>
<keyword evidence="2" id="KW-0238">DNA-binding</keyword>
<keyword evidence="3" id="KW-0804">Transcription</keyword>
<keyword evidence="6" id="KW-1185">Reference proteome</keyword>
<dbReference type="PANTHER" id="PTHR42756">
    <property type="entry name" value="TRANSCRIPTIONAL REGULATOR, MARR"/>
    <property type="match status" value="1"/>
</dbReference>
<dbReference type="InterPro" id="IPR036388">
    <property type="entry name" value="WH-like_DNA-bd_sf"/>
</dbReference>
<dbReference type="KEGG" id="niy:FQ775_23285"/>
<keyword evidence="1" id="KW-0805">Transcription regulation</keyword>
<accession>A0A5B8L6C2</accession>
<evidence type="ECO:0000256" key="2">
    <source>
        <dbReference type="ARBA" id="ARBA00023125"/>
    </source>
</evidence>
<dbReference type="GO" id="GO:0003700">
    <property type="term" value="F:DNA-binding transcription factor activity"/>
    <property type="evidence" value="ECO:0007669"/>
    <property type="project" value="InterPro"/>
</dbReference>
<evidence type="ECO:0000259" key="4">
    <source>
        <dbReference type="PROSITE" id="PS50995"/>
    </source>
</evidence>
<dbReference type="InterPro" id="IPR000835">
    <property type="entry name" value="HTH_MarR-typ"/>
</dbReference>
<name>A0A5B8L6C2_9HYPH</name>
<dbReference type="PRINTS" id="PR00598">
    <property type="entry name" value="HTHMARR"/>
</dbReference>
<dbReference type="SMART" id="SM00347">
    <property type="entry name" value="HTH_MARR"/>
    <property type="match status" value="1"/>
</dbReference>
<proteinExistence type="predicted"/>
<organism evidence="5 6">
    <name type="scientific">Nitratireductor mangrovi</name>
    <dbReference type="NCBI Taxonomy" id="2599600"/>
    <lineage>
        <taxon>Bacteria</taxon>
        <taxon>Pseudomonadati</taxon>
        <taxon>Pseudomonadota</taxon>
        <taxon>Alphaproteobacteria</taxon>
        <taxon>Hyphomicrobiales</taxon>
        <taxon>Phyllobacteriaceae</taxon>
        <taxon>Nitratireductor</taxon>
    </lineage>
</organism>